<evidence type="ECO:0000256" key="3">
    <source>
        <dbReference type="ARBA" id="ARBA00022737"/>
    </source>
</evidence>
<dbReference type="Gene3D" id="2.120.10.80">
    <property type="entry name" value="Kelch-type beta propeller"/>
    <property type="match status" value="1"/>
</dbReference>
<dbReference type="OrthoDB" id="45365at2759"/>
<dbReference type="FunFam" id="1.25.40.420:FF:000001">
    <property type="entry name" value="Kelch-like family member 12"/>
    <property type="match status" value="1"/>
</dbReference>
<dbReference type="UniPathway" id="UPA00143"/>
<evidence type="ECO:0000256" key="5">
    <source>
        <dbReference type="ARBA" id="ARBA00043912"/>
    </source>
</evidence>
<dbReference type="InterPro" id="IPR056737">
    <property type="entry name" value="Beta-prop_ATRN-MKLN-like"/>
</dbReference>
<dbReference type="EMBL" id="KK116820">
    <property type="protein sequence ID" value="KFM68858.1"/>
    <property type="molecule type" value="Genomic_DNA"/>
</dbReference>
<feature type="domain" description="BTB" evidence="6">
    <location>
        <begin position="70"/>
        <end position="137"/>
    </location>
</feature>
<gene>
    <name evidence="7" type="ORF">X975_26352</name>
</gene>
<dbReference type="PROSITE" id="PS50097">
    <property type="entry name" value="BTB"/>
    <property type="match status" value="1"/>
</dbReference>
<dbReference type="Proteomes" id="UP000054359">
    <property type="component" value="Unassembled WGS sequence"/>
</dbReference>
<dbReference type="InterPro" id="IPR017096">
    <property type="entry name" value="BTB-kelch_protein"/>
</dbReference>
<dbReference type="SMART" id="SM00612">
    <property type="entry name" value="Kelch"/>
    <property type="match status" value="6"/>
</dbReference>
<dbReference type="OMA" id="ERRYKPG"/>
<keyword evidence="2" id="KW-0880">Kelch repeat</keyword>
<dbReference type="Gene3D" id="3.30.710.10">
    <property type="entry name" value="Potassium Channel Kv1.1, Chain A"/>
    <property type="match status" value="1"/>
</dbReference>
<dbReference type="GO" id="GO:0016567">
    <property type="term" value="P:protein ubiquitination"/>
    <property type="evidence" value="ECO:0007669"/>
    <property type="project" value="UniProtKB-UniPathway"/>
</dbReference>
<organism evidence="7 8">
    <name type="scientific">Stegodyphus mimosarum</name>
    <name type="common">African social velvet spider</name>
    <dbReference type="NCBI Taxonomy" id="407821"/>
    <lineage>
        <taxon>Eukaryota</taxon>
        <taxon>Metazoa</taxon>
        <taxon>Ecdysozoa</taxon>
        <taxon>Arthropoda</taxon>
        <taxon>Chelicerata</taxon>
        <taxon>Arachnida</taxon>
        <taxon>Araneae</taxon>
        <taxon>Araneomorphae</taxon>
        <taxon>Entelegynae</taxon>
        <taxon>Eresoidea</taxon>
        <taxon>Eresidae</taxon>
        <taxon>Stegodyphus</taxon>
    </lineage>
</organism>
<evidence type="ECO:0000256" key="2">
    <source>
        <dbReference type="ARBA" id="ARBA00022441"/>
    </source>
</evidence>
<dbReference type="SUPFAM" id="SSF54695">
    <property type="entry name" value="POZ domain"/>
    <property type="match status" value="1"/>
</dbReference>
<dbReference type="FunFam" id="3.30.710.10:FF:000001">
    <property type="entry name" value="Kelch-like family member 20"/>
    <property type="match status" value="1"/>
</dbReference>
<dbReference type="InterPro" id="IPR011333">
    <property type="entry name" value="SKP1/BTB/POZ_sf"/>
</dbReference>
<dbReference type="PIRSF" id="PIRSF037037">
    <property type="entry name" value="Kelch-like_protein_gigaxonin"/>
    <property type="match status" value="1"/>
</dbReference>
<comment type="function">
    <text evidence="5">Probable substrate-specific adapter of an E3 ubiquitin-protein ligase complex which mediates the ubiquitination and subsequent proteasomal degradation of target proteins. May have a role in synapse differentiation and growth.</text>
</comment>
<evidence type="ECO:0000313" key="8">
    <source>
        <dbReference type="Proteomes" id="UP000054359"/>
    </source>
</evidence>
<reference evidence="7 8" key="1">
    <citation type="submission" date="2013-11" db="EMBL/GenBank/DDBJ databases">
        <title>Genome sequencing of Stegodyphus mimosarum.</title>
        <authorList>
            <person name="Bechsgaard J."/>
        </authorList>
    </citation>
    <scope>NUCLEOTIDE SEQUENCE [LARGE SCALE GENOMIC DNA]</scope>
</reference>
<dbReference type="STRING" id="407821.A0A087TUR9"/>
<evidence type="ECO:0000259" key="6">
    <source>
        <dbReference type="PROSITE" id="PS50097"/>
    </source>
</evidence>
<keyword evidence="4" id="KW-0009">Actin-binding</keyword>
<evidence type="ECO:0000256" key="1">
    <source>
        <dbReference type="ARBA" id="ARBA00013699"/>
    </source>
</evidence>
<feature type="non-terminal residue" evidence="7">
    <location>
        <position position="620"/>
    </location>
</feature>
<evidence type="ECO:0000256" key="4">
    <source>
        <dbReference type="ARBA" id="ARBA00023203"/>
    </source>
</evidence>
<accession>A0A087TUR9</accession>
<dbReference type="GO" id="GO:0003779">
    <property type="term" value="F:actin binding"/>
    <property type="evidence" value="ECO:0007669"/>
    <property type="project" value="UniProtKB-KW"/>
</dbReference>
<dbReference type="InterPro" id="IPR015915">
    <property type="entry name" value="Kelch-typ_b-propeller"/>
</dbReference>
<dbReference type="InterPro" id="IPR011705">
    <property type="entry name" value="BACK"/>
</dbReference>
<dbReference type="Pfam" id="PF24981">
    <property type="entry name" value="Beta-prop_ATRN-LZTR1"/>
    <property type="match status" value="1"/>
</dbReference>
<dbReference type="Pfam" id="PF00651">
    <property type="entry name" value="BTB"/>
    <property type="match status" value="1"/>
</dbReference>
<dbReference type="Pfam" id="PF07707">
    <property type="entry name" value="BACK"/>
    <property type="match status" value="1"/>
</dbReference>
<sequence>MYNERSLCTNRYEESLNDDIFKLVHVNSQDSLSSGSVSNLDQDEFIYVEHSHSAEVLSGLNELRKSKTFCDVSLCVEGEEFPCHKVVLASFSSYFKAMFTSEMAESQQKEIVLNGVEATTLKLLLDYAYSATVPINKQNVQALLSAANLLEVLPVRDACCQFLEKHMDETNCLGIHCFAEAHACEDLQQKAKDFALWYFRDVMKHEEILALSQSKFIEFLSSDSLNVEKEENVFEVALSWLNHSTTTRSEDFHKVLEQVRLPLLSPYYLHDCVATVPAVSTSTQCQKLLEEAKLYNLLPDRRHQTASVRTKPRKSFGISEVIVAVGGEDDKVVLRSVECFDPVHDKWLTLACLPFAISKHGVVVTGQNILYVAGGEYPDGTASRSLWKYDPIFDQWHEMASMNIERSELGLAVLDGYIYAIGGWDGLSRLSSVERYNPNNNTWEYVSHMKLSLTCPATVGHEGHLYVTGGAVMEDGDGIDLVQRYCPLTDVWSDMASMLIARSGSRACVVNNLIYVIGGWHASTENTNKVEYYDPAKNEWKFCKSMLEKRFQPGVAVIEGKIYVSGGEEGWDKYHDTVEFYDPNKDQWMLAGVMQTARSWLSCATLRLPVSARAVSKEQS</sequence>
<name>A0A087TUR9_STEMI</name>
<dbReference type="PANTHER" id="PTHR45632">
    <property type="entry name" value="LD33804P"/>
    <property type="match status" value="1"/>
</dbReference>
<proteinExistence type="predicted"/>
<dbReference type="SUPFAM" id="SSF117281">
    <property type="entry name" value="Kelch motif"/>
    <property type="match status" value="1"/>
</dbReference>
<dbReference type="Gene3D" id="1.25.40.420">
    <property type="match status" value="1"/>
</dbReference>
<dbReference type="AlphaFoldDB" id="A0A087TUR9"/>
<dbReference type="GO" id="GO:0005737">
    <property type="term" value="C:cytoplasm"/>
    <property type="evidence" value="ECO:0007669"/>
    <property type="project" value="UniProtKB-ARBA"/>
</dbReference>
<dbReference type="InterPro" id="IPR006652">
    <property type="entry name" value="Kelch_1"/>
</dbReference>
<dbReference type="Pfam" id="PF01344">
    <property type="entry name" value="Kelch_1"/>
    <property type="match status" value="1"/>
</dbReference>
<dbReference type="PANTHER" id="PTHR45632:SF17">
    <property type="entry name" value="KELCH-LIKE PROTEIN 31"/>
    <property type="match status" value="1"/>
</dbReference>
<keyword evidence="3" id="KW-0677">Repeat</keyword>
<dbReference type="SMART" id="SM00225">
    <property type="entry name" value="BTB"/>
    <property type="match status" value="1"/>
</dbReference>
<dbReference type="SMART" id="SM00875">
    <property type="entry name" value="BACK"/>
    <property type="match status" value="1"/>
</dbReference>
<dbReference type="InterPro" id="IPR000210">
    <property type="entry name" value="BTB/POZ_dom"/>
</dbReference>
<protein>
    <recommendedName>
        <fullName evidence="1">Kelch-like protein diablo</fullName>
    </recommendedName>
</protein>
<keyword evidence="8" id="KW-1185">Reference proteome</keyword>
<evidence type="ECO:0000313" key="7">
    <source>
        <dbReference type="EMBL" id="KFM68858.1"/>
    </source>
</evidence>